<protein>
    <submittedName>
        <fullName evidence="3 5">Uncharacterized protein</fullName>
    </submittedName>
</protein>
<evidence type="ECO:0000313" key="3">
    <source>
        <dbReference type="EMBL" id="VDK55972.1"/>
    </source>
</evidence>
<keyword evidence="2" id="KW-1133">Transmembrane helix</keyword>
<reference evidence="3 4" key="2">
    <citation type="submission" date="2018-11" db="EMBL/GenBank/DDBJ databases">
        <authorList>
            <consortium name="Pathogen Informatics"/>
        </authorList>
    </citation>
    <scope>NUCLEOTIDE SEQUENCE [LARGE SCALE GENOMIC DNA]</scope>
</reference>
<evidence type="ECO:0000313" key="4">
    <source>
        <dbReference type="Proteomes" id="UP000267096"/>
    </source>
</evidence>
<keyword evidence="4" id="KW-1185">Reference proteome</keyword>
<keyword evidence="2" id="KW-0472">Membrane</keyword>
<evidence type="ECO:0000256" key="2">
    <source>
        <dbReference type="SAM" id="Phobius"/>
    </source>
</evidence>
<proteinExistence type="predicted"/>
<organism evidence="5">
    <name type="scientific">Anisakis simplex</name>
    <name type="common">Herring worm</name>
    <dbReference type="NCBI Taxonomy" id="6269"/>
    <lineage>
        <taxon>Eukaryota</taxon>
        <taxon>Metazoa</taxon>
        <taxon>Ecdysozoa</taxon>
        <taxon>Nematoda</taxon>
        <taxon>Chromadorea</taxon>
        <taxon>Rhabditida</taxon>
        <taxon>Spirurina</taxon>
        <taxon>Ascaridomorpha</taxon>
        <taxon>Ascaridoidea</taxon>
        <taxon>Anisakidae</taxon>
        <taxon>Anisakis</taxon>
        <taxon>Anisakis simplex complex</taxon>
    </lineage>
</organism>
<dbReference type="AlphaFoldDB" id="A0A0M3K5W5"/>
<gene>
    <name evidence="3" type="ORF">ASIM_LOCUS15763</name>
</gene>
<accession>A0A0M3K5W5</accession>
<feature type="region of interest" description="Disordered" evidence="1">
    <location>
        <begin position="50"/>
        <end position="102"/>
    </location>
</feature>
<feature type="transmembrane region" description="Helical" evidence="2">
    <location>
        <begin position="12"/>
        <end position="37"/>
    </location>
</feature>
<name>A0A0M3K5W5_ANISI</name>
<evidence type="ECO:0000313" key="5">
    <source>
        <dbReference type="WBParaSite" id="ASIM_0001635601-mRNA-1"/>
    </source>
</evidence>
<keyword evidence="2" id="KW-0812">Transmembrane</keyword>
<evidence type="ECO:0000256" key="1">
    <source>
        <dbReference type="SAM" id="MobiDB-lite"/>
    </source>
</evidence>
<feature type="compositionally biased region" description="Basic and acidic residues" evidence="1">
    <location>
        <begin position="68"/>
        <end position="98"/>
    </location>
</feature>
<feature type="compositionally biased region" description="Low complexity" evidence="1">
    <location>
        <begin position="50"/>
        <end position="67"/>
    </location>
</feature>
<dbReference type="WBParaSite" id="ASIM_0001635601-mRNA-1">
    <property type="protein sequence ID" value="ASIM_0001635601-mRNA-1"/>
    <property type="gene ID" value="ASIM_0001635601"/>
</dbReference>
<dbReference type="Proteomes" id="UP000267096">
    <property type="component" value="Unassembled WGS sequence"/>
</dbReference>
<reference evidence="5" key="1">
    <citation type="submission" date="2017-02" db="UniProtKB">
        <authorList>
            <consortium name="WormBaseParasite"/>
        </authorList>
    </citation>
    <scope>IDENTIFICATION</scope>
</reference>
<dbReference type="EMBL" id="UYRR01032541">
    <property type="protein sequence ID" value="VDK55972.1"/>
    <property type="molecule type" value="Genomic_DNA"/>
</dbReference>
<sequence length="140" mass="16162">MSSEDEDPCPSFLWYFVASFGYTILILVILLAYIIMYSSHFMWALRKQKGAASKTTKTTTRTSQSKSKSAEKTDESNEKKSGSKEKVSNDTNEPKESGENLLPHFAVHDTVRMSSMHNFCMNRYEQKDGSWRNNDRNQWD</sequence>